<feature type="domain" description="PucR C-terminal helix-turn-helix" evidence="3">
    <location>
        <begin position="464"/>
        <end position="522"/>
    </location>
</feature>
<dbReference type="EMBL" id="QEIN01000205">
    <property type="protein sequence ID" value="RCV52948.1"/>
    <property type="molecule type" value="Genomic_DNA"/>
</dbReference>
<dbReference type="Pfam" id="PF13556">
    <property type="entry name" value="HTH_30"/>
    <property type="match status" value="1"/>
</dbReference>
<dbReference type="Pfam" id="PF07905">
    <property type="entry name" value="PucR"/>
    <property type="match status" value="1"/>
</dbReference>
<feature type="domain" description="CdaR GGDEF-like" evidence="4">
    <location>
        <begin position="303"/>
        <end position="413"/>
    </location>
</feature>
<protein>
    <recommendedName>
        <fullName evidence="7">PucR family transcriptional regulator</fullName>
    </recommendedName>
</protein>
<proteinExistence type="inferred from homology"/>
<accession>A0A368T0P1</accession>
<evidence type="ECO:0000259" key="2">
    <source>
        <dbReference type="Pfam" id="PF07905"/>
    </source>
</evidence>
<dbReference type="InterPro" id="IPR051448">
    <property type="entry name" value="CdaR-like_regulators"/>
</dbReference>
<evidence type="ECO:0000259" key="3">
    <source>
        <dbReference type="Pfam" id="PF13556"/>
    </source>
</evidence>
<dbReference type="InterPro" id="IPR012914">
    <property type="entry name" value="PucR_dom"/>
</dbReference>
<evidence type="ECO:0000256" key="1">
    <source>
        <dbReference type="ARBA" id="ARBA00006754"/>
    </source>
</evidence>
<dbReference type="AlphaFoldDB" id="A0A368T0P1"/>
<name>A0A368T0P1_9ACTN</name>
<organism evidence="5 6">
    <name type="scientific">Marinitenerispora sediminis</name>
    <dbReference type="NCBI Taxonomy" id="1931232"/>
    <lineage>
        <taxon>Bacteria</taxon>
        <taxon>Bacillati</taxon>
        <taxon>Actinomycetota</taxon>
        <taxon>Actinomycetes</taxon>
        <taxon>Streptosporangiales</taxon>
        <taxon>Nocardiopsidaceae</taxon>
        <taxon>Marinitenerispora</taxon>
    </lineage>
</organism>
<dbReference type="Proteomes" id="UP000253318">
    <property type="component" value="Unassembled WGS sequence"/>
</dbReference>
<gene>
    <name evidence="5" type="ORF">DEF24_21245</name>
</gene>
<sequence>MIAGTPPRAAPAGAAEGRPTMPLTVRELVSRGELGLSVAAGAAGLDRPISWVHASEVPDPTPWLDPGSLVLTTGLGHDGPASLATLARRLDAAGAAGLGIGVDVVHTAVPEEVVRAGDSTGLPVLVVPYATPFVAIARAVARRVAEEERAALQRALDVHRRLTGAVLDHGAAPGAVRVLARELGGRAAVVDRAGRCLAAGPEDAAGEVGGLLDGLRPADGRRRSLSVAGPRRHLLGYPLGTEGTRGHLLVWRESPFAGTDHGVVAAAASLVTYELELQRSALARARRSSADAVREVLREGAAPATAARLVTSWGIDPERVVVILLGRAPEAGDEDAEDVHDVLADQDVPALACSTDWGETVLLTTRADLVIDALRASAERRGRDLSGGVGVSDVLTAAELADGLRQARQALAIGRKEGRTVTSVRDLSVVELLLASAERSIPETLVRRLVDPLRRAEEERGVPLVATVRAFLEHNGSVADASAELGVHRHTLRSRLDAVRQVLGRDLDSSYVRLELAIALQAQALRADSAD</sequence>
<dbReference type="Gene3D" id="1.10.10.2840">
    <property type="entry name" value="PucR C-terminal helix-turn-helix domain"/>
    <property type="match status" value="1"/>
</dbReference>
<reference evidence="5 6" key="1">
    <citation type="submission" date="2018-04" db="EMBL/GenBank/DDBJ databases">
        <title>Novel actinobacteria from marine sediment.</title>
        <authorList>
            <person name="Ng Z.Y."/>
            <person name="Tan G.Y.A."/>
        </authorList>
    </citation>
    <scope>NUCLEOTIDE SEQUENCE [LARGE SCALE GENOMIC DNA]</scope>
    <source>
        <strain evidence="5 6">TPS81</strain>
    </source>
</reference>
<dbReference type="OrthoDB" id="8450798at2"/>
<dbReference type="InterPro" id="IPR025736">
    <property type="entry name" value="PucR_C-HTH_dom"/>
</dbReference>
<dbReference type="InterPro" id="IPR042070">
    <property type="entry name" value="PucR_C-HTH_sf"/>
</dbReference>
<evidence type="ECO:0000259" key="4">
    <source>
        <dbReference type="Pfam" id="PF17853"/>
    </source>
</evidence>
<dbReference type="InterPro" id="IPR041522">
    <property type="entry name" value="CdaR_GGDEF"/>
</dbReference>
<dbReference type="PANTHER" id="PTHR33744:SF7">
    <property type="entry name" value="PUCR FAMILY TRANSCRIPTIONAL REGULATOR"/>
    <property type="match status" value="1"/>
</dbReference>
<keyword evidence="6" id="KW-1185">Reference proteome</keyword>
<evidence type="ECO:0008006" key="7">
    <source>
        <dbReference type="Google" id="ProtNLM"/>
    </source>
</evidence>
<comment type="similarity">
    <text evidence="1">Belongs to the CdaR family.</text>
</comment>
<comment type="caution">
    <text evidence="5">The sequence shown here is derived from an EMBL/GenBank/DDBJ whole genome shotgun (WGS) entry which is preliminary data.</text>
</comment>
<evidence type="ECO:0000313" key="5">
    <source>
        <dbReference type="EMBL" id="RCV52948.1"/>
    </source>
</evidence>
<dbReference type="PANTHER" id="PTHR33744">
    <property type="entry name" value="CARBOHYDRATE DIACID REGULATOR"/>
    <property type="match status" value="1"/>
</dbReference>
<dbReference type="Pfam" id="PF17853">
    <property type="entry name" value="GGDEF_2"/>
    <property type="match status" value="1"/>
</dbReference>
<evidence type="ECO:0000313" key="6">
    <source>
        <dbReference type="Proteomes" id="UP000253318"/>
    </source>
</evidence>
<feature type="domain" description="Purine catabolism PurC-like" evidence="2">
    <location>
        <begin position="31"/>
        <end position="143"/>
    </location>
</feature>